<gene>
    <name evidence="8" type="ORF">ONB1V03_LOCUS7865</name>
</gene>
<evidence type="ECO:0000313" key="9">
    <source>
        <dbReference type="Proteomes" id="UP000728032"/>
    </source>
</evidence>
<keyword evidence="9" id="KW-1185">Reference proteome</keyword>
<feature type="compositionally biased region" description="Low complexity" evidence="6">
    <location>
        <begin position="200"/>
        <end position="212"/>
    </location>
</feature>
<dbReference type="EMBL" id="OC919006">
    <property type="protein sequence ID" value="CAD7650543.1"/>
    <property type="molecule type" value="Genomic_DNA"/>
</dbReference>
<keyword evidence="3" id="KW-0862">Zinc</keyword>
<protein>
    <recommendedName>
        <fullName evidence="7">RING-type domain-containing protein</fullName>
    </recommendedName>
</protein>
<dbReference type="PROSITE" id="PS50089">
    <property type="entry name" value="ZF_RING_2"/>
    <property type="match status" value="1"/>
</dbReference>
<dbReference type="GO" id="GO:0008270">
    <property type="term" value="F:zinc ion binding"/>
    <property type="evidence" value="ECO:0007669"/>
    <property type="project" value="UniProtKB-KW"/>
</dbReference>
<evidence type="ECO:0000256" key="5">
    <source>
        <dbReference type="SAM" id="Coils"/>
    </source>
</evidence>
<dbReference type="PANTHER" id="PTHR10131:SF94">
    <property type="entry name" value="TNF RECEPTOR-ASSOCIATED FACTOR 4"/>
    <property type="match status" value="1"/>
</dbReference>
<dbReference type="InterPro" id="IPR017907">
    <property type="entry name" value="Znf_RING_CS"/>
</dbReference>
<evidence type="ECO:0000256" key="1">
    <source>
        <dbReference type="ARBA" id="ARBA00022723"/>
    </source>
</evidence>
<evidence type="ECO:0000313" key="8">
    <source>
        <dbReference type="EMBL" id="CAD7650543.1"/>
    </source>
</evidence>
<evidence type="ECO:0000256" key="4">
    <source>
        <dbReference type="PROSITE-ProRule" id="PRU00175"/>
    </source>
</evidence>
<accession>A0A7R9LZ05</accession>
<evidence type="ECO:0000256" key="2">
    <source>
        <dbReference type="ARBA" id="ARBA00022771"/>
    </source>
</evidence>
<reference evidence="8" key="1">
    <citation type="submission" date="2020-11" db="EMBL/GenBank/DDBJ databases">
        <authorList>
            <person name="Tran Van P."/>
        </authorList>
    </citation>
    <scope>NUCLEOTIDE SEQUENCE</scope>
</reference>
<dbReference type="Proteomes" id="UP000728032">
    <property type="component" value="Unassembled WGS sequence"/>
</dbReference>
<evidence type="ECO:0000259" key="7">
    <source>
        <dbReference type="PROSITE" id="PS50089"/>
    </source>
</evidence>
<dbReference type="SUPFAM" id="SSF57850">
    <property type="entry name" value="RING/U-box"/>
    <property type="match status" value="1"/>
</dbReference>
<dbReference type="Gene3D" id="3.30.40.10">
    <property type="entry name" value="Zinc/RING finger domain, C3HC4 (zinc finger)"/>
    <property type="match status" value="2"/>
</dbReference>
<feature type="coiled-coil region" evidence="5">
    <location>
        <begin position="170"/>
        <end position="197"/>
    </location>
</feature>
<dbReference type="PANTHER" id="PTHR10131">
    <property type="entry name" value="TNF RECEPTOR ASSOCIATED FACTOR"/>
    <property type="match status" value="1"/>
</dbReference>
<dbReference type="Pfam" id="PF13639">
    <property type="entry name" value="zf-RING_2"/>
    <property type="match status" value="1"/>
</dbReference>
<dbReference type="InterPro" id="IPR001841">
    <property type="entry name" value="Znf_RING"/>
</dbReference>
<dbReference type="OrthoDB" id="264917at2759"/>
<feature type="region of interest" description="Disordered" evidence="6">
    <location>
        <begin position="200"/>
        <end position="220"/>
    </location>
</feature>
<name>A0A7R9LZ05_9ACAR</name>
<feature type="domain" description="RING-type" evidence="7">
    <location>
        <begin position="24"/>
        <end position="63"/>
    </location>
</feature>
<dbReference type="InterPro" id="IPR013083">
    <property type="entry name" value="Znf_RING/FYVE/PHD"/>
</dbReference>
<dbReference type="SUPFAM" id="SSF49599">
    <property type="entry name" value="TRAF domain-like"/>
    <property type="match status" value="1"/>
</dbReference>
<organism evidence="8">
    <name type="scientific">Oppiella nova</name>
    <dbReference type="NCBI Taxonomy" id="334625"/>
    <lineage>
        <taxon>Eukaryota</taxon>
        <taxon>Metazoa</taxon>
        <taxon>Ecdysozoa</taxon>
        <taxon>Arthropoda</taxon>
        <taxon>Chelicerata</taxon>
        <taxon>Arachnida</taxon>
        <taxon>Acari</taxon>
        <taxon>Acariformes</taxon>
        <taxon>Sarcoptiformes</taxon>
        <taxon>Oribatida</taxon>
        <taxon>Brachypylina</taxon>
        <taxon>Oppioidea</taxon>
        <taxon>Oppiidae</taxon>
        <taxon>Oppiella</taxon>
    </lineage>
</organism>
<keyword evidence="2 4" id="KW-0863">Zinc-finger</keyword>
<keyword evidence="5" id="KW-0175">Coiled coil</keyword>
<keyword evidence="1" id="KW-0479">Metal-binding</keyword>
<sequence>HPMPGFDSKRFIGLEEWLAKELECSICLHVFDKAVDTICCHTFCRDCIQQTIVNNRLVCPQCRHESVRKRQRSLTAEAQCHDINESLFRSNRRIDGIVQRLRTNCDFEDKGCDEVLELGHLSAHLEKCNYNLCENCGLKVGKRVDHNCLELMKNERKRFMNTIIGYKFKLNQTNKRLKTLELRNKELEEEVKRFTGAVDTTPTAVTPTSTSGSRRPLDLTKNAKNSRYTPKAGNYGFKTGKIVRNYGKTFNILTQTGEKKSVFRMKTSQTFDDFVKHVAKTFETDDQLLKITYNTDEAIAISDTITKLNIPSNRRTLKAVYNDDQMLVNIIL</sequence>
<dbReference type="EMBL" id="CAJPVJ010004181">
    <property type="protein sequence ID" value="CAG2168375.1"/>
    <property type="molecule type" value="Genomic_DNA"/>
</dbReference>
<dbReference type="PROSITE" id="PS00518">
    <property type="entry name" value="ZF_RING_1"/>
    <property type="match status" value="1"/>
</dbReference>
<proteinExistence type="predicted"/>
<feature type="non-terminal residue" evidence="8">
    <location>
        <position position="1"/>
    </location>
</feature>
<dbReference type="SMART" id="SM00184">
    <property type="entry name" value="RING"/>
    <property type="match status" value="1"/>
</dbReference>
<evidence type="ECO:0000256" key="3">
    <source>
        <dbReference type="ARBA" id="ARBA00022833"/>
    </source>
</evidence>
<evidence type="ECO:0000256" key="6">
    <source>
        <dbReference type="SAM" id="MobiDB-lite"/>
    </source>
</evidence>
<dbReference type="AlphaFoldDB" id="A0A7R9LZ05"/>